<keyword evidence="2 7" id="KW-0547">Nucleotide-binding</keyword>
<evidence type="ECO:0000259" key="11">
    <source>
        <dbReference type="PROSITE" id="PS51195"/>
    </source>
</evidence>
<reference evidence="13" key="1">
    <citation type="submission" date="2025-08" db="UniProtKB">
        <authorList>
            <consortium name="RefSeq"/>
        </authorList>
    </citation>
    <scope>IDENTIFICATION</scope>
</reference>
<evidence type="ECO:0000259" key="9">
    <source>
        <dbReference type="PROSITE" id="PS51192"/>
    </source>
</evidence>
<evidence type="ECO:0000256" key="1">
    <source>
        <dbReference type="ARBA" id="ARBA00012552"/>
    </source>
</evidence>
<protein>
    <recommendedName>
        <fullName evidence="1">RNA helicase</fullName>
        <ecNumber evidence="1">3.6.4.13</ecNumber>
    </recommendedName>
</protein>
<proteinExistence type="inferred from homology"/>
<evidence type="ECO:0000256" key="7">
    <source>
        <dbReference type="RuleBase" id="RU000492"/>
    </source>
</evidence>
<feature type="compositionally biased region" description="Gly residues" evidence="8">
    <location>
        <begin position="420"/>
        <end position="438"/>
    </location>
</feature>
<dbReference type="PROSITE" id="PS51192">
    <property type="entry name" value="HELICASE_ATP_BIND_1"/>
    <property type="match status" value="1"/>
</dbReference>
<gene>
    <name evidence="13" type="primary">LOC106809500</name>
</gene>
<keyword evidence="3 7" id="KW-0378">Hydrolase</keyword>
<feature type="compositionally biased region" description="Polar residues" evidence="8">
    <location>
        <begin position="447"/>
        <end position="462"/>
    </location>
</feature>
<dbReference type="InterPro" id="IPR011545">
    <property type="entry name" value="DEAD/DEAH_box_helicase_dom"/>
</dbReference>
<dbReference type="PROSITE" id="PS51194">
    <property type="entry name" value="HELICASE_CTER"/>
    <property type="match status" value="1"/>
</dbReference>
<dbReference type="SUPFAM" id="SSF52540">
    <property type="entry name" value="P-loop containing nucleoside triphosphate hydrolases"/>
    <property type="match status" value="1"/>
</dbReference>
<keyword evidence="4 7" id="KW-0347">Helicase</keyword>
<dbReference type="PANTHER" id="PTHR47958">
    <property type="entry name" value="ATP-DEPENDENT RNA HELICASE DBP3"/>
    <property type="match status" value="1"/>
</dbReference>
<dbReference type="Pfam" id="PF00271">
    <property type="entry name" value="Helicase_C"/>
    <property type="match status" value="1"/>
</dbReference>
<dbReference type="InterPro" id="IPR014001">
    <property type="entry name" value="Helicase_ATP-bd"/>
</dbReference>
<dbReference type="RefSeq" id="XP_014668074.1">
    <property type="nucleotide sequence ID" value="XM_014812588.1"/>
</dbReference>
<dbReference type="CDD" id="cd18787">
    <property type="entry name" value="SF2_C_DEAD"/>
    <property type="match status" value="1"/>
</dbReference>
<accession>A0ABM1E7A3</accession>
<feature type="domain" description="Helicase ATP-binding" evidence="9">
    <location>
        <begin position="63"/>
        <end position="246"/>
    </location>
</feature>
<dbReference type="InterPro" id="IPR000629">
    <property type="entry name" value="RNA-helicase_DEAD-box_CS"/>
</dbReference>
<dbReference type="EC" id="3.6.4.13" evidence="1"/>
<dbReference type="SMART" id="SM00487">
    <property type="entry name" value="DEXDc"/>
    <property type="match status" value="1"/>
</dbReference>
<dbReference type="GO" id="GO:0004386">
    <property type="term" value="F:helicase activity"/>
    <property type="evidence" value="ECO:0007669"/>
    <property type="project" value="UniProtKB-KW"/>
</dbReference>
<evidence type="ECO:0000259" key="10">
    <source>
        <dbReference type="PROSITE" id="PS51194"/>
    </source>
</evidence>
<evidence type="ECO:0000313" key="13">
    <source>
        <dbReference type="RefSeq" id="XP_014668074.1"/>
    </source>
</evidence>
<keyword evidence="12" id="KW-1185">Reference proteome</keyword>
<dbReference type="InterPro" id="IPR027417">
    <property type="entry name" value="P-loop_NTPase"/>
</dbReference>
<dbReference type="SMART" id="SM00490">
    <property type="entry name" value="HELICc"/>
    <property type="match status" value="1"/>
</dbReference>
<dbReference type="InterPro" id="IPR001650">
    <property type="entry name" value="Helicase_C-like"/>
</dbReference>
<dbReference type="PROSITE" id="PS51195">
    <property type="entry name" value="Q_MOTIF"/>
    <property type="match status" value="1"/>
</dbReference>
<evidence type="ECO:0000256" key="6">
    <source>
        <dbReference type="PROSITE-ProRule" id="PRU00552"/>
    </source>
</evidence>
<organism evidence="12 13">
    <name type="scientific">Priapulus caudatus</name>
    <name type="common">Priapulid worm</name>
    <dbReference type="NCBI Taxonomy" id="37621"/>
    <lineage>
        <taxon>Eukaryota</taxon>
        <taxon>Metazoa</taxon>
        <taxon>Ecdysozoa</taxon>
        <taxon>Scalidophora</taxon>
        <taxon>Priapulida</taxon>
        <taxon>Priapulimorpha</taxon>
        <taxon>Priapulimorphida</taxon>
        <taxon>Priapulidae</taxon>
        <taxon>Priapulus</taxon>
    </lineage>
</organism>
<evidence type="ECO:0000256" key="2">
    <source>
        <dbReference type="ARBA" id="ARBA00022741"/>
    </source>
</evidence>
<dbReference type="Pfam" id="PF00270">
    <property type="entry name" value="DEAD"/>
    <property type="match status" value="1"/>
</dbReference>
<dbReference type="GeneID" id="106809500"/>
<evidence type="ECO:0000256" key="4">
    <source>
        <dbReference type="ARBA" id="ARBA00022806"/>
    </source>
</evidence>
<feature type="short sequence motif" description="Q motif" evidence="6">
    <location>
        <begin position="32"/>
        <end position="60"/>
    </location>
</feature>
<feature type="region of interest" description="Disordered" evidence="8">
    <location>
        <begin position="416"/>
        <end position="462"/>
    </location>
</feature>
<name>A0ABM1E7A3_PRICU</name>
<feature type="domain" description="DEAD-box RNA helicase Q" evidence="11">
    <location>
        <begin position="32"/>
        <end position="60"/>
    </location>
</feature>
<dbReference type="Gene3D" id="3.40.50.300">
    <property type="entry name" value="P-loop containing nucleotide triphosphate hydrolases"/>
    <property type="match status" value="2"/>
</dbReference>
<evidence type="ECO:0000313" key="12">
    <source>
        <dbReference type="Proteomes" id="UP000695022"/>
    </source>
</evidence>
<evidence type="ECO:0000256" key="8">
    <source>
        <dbReference type="SAM" id="MobiDB-lite"/>
    </source>
</evidence>
<dbReference type="Proteomes" id="UP000695022">
    <property type="component" value="Unplaced"/>
</dbReference>
<evidence type="ECO:0000256" key="3">
    <source>
        <dbReference type="ARBA" id="ARBA00022801"/>
    </source>
</evidence>
<feature type="domain" description="Helicase C-terminal" evidence="10">
    <location>
        <begin position="257"/>
        <end position="418"/>
    </location>
</feature>
<keyword evidence="5 7" id="KW-0067">ATP-binding</keyword>
<dbReference type="PROSITE" id="PS00039">
    <property type="entry name" value="DEAD_ATP_HELICASE"/>
    <property type="match status" value="1"/>
</dbReference>
<dbReference type="InterPro" id="IPR014014">
    <property type="entry name" value="RNA_helicase_DEAD_Q_motif"/>
</dbReference>
<sequence>MFGNYIHAGINFAKYDNIPHSVTGDSPPKEISSFEEAGLGETFLQNVRRAHYVKPTPIQKLAIPAVNAGRDVMACAQTGSGKTAAFLLPVLKGIVATGLEGSSIPGAQQPYAVVVAPTRELAVQIQEEARKFSYNTVVKCVVAYGGVSVMYQLKNLDRGCHILVATPGRLMDFVGRGKVSLAKCCYLILDEADRMLDMGFLPEIRKLVTTFDMPDKSERQTMMFSATFPNEIQNLAAEFMNNYLFIVIGIVGGANSDVEQTIFQVEKGEKQDKLNELLNASGNDRTLVFVERKRMADFVCTWLCQNDHPATSIHGDREQAQREEALRDFRYGKARVLVATQVAARGLDIPDVKHVINYDLPKEIDEYVHRIGRTGRVGNVGRASSFYDSSDDAHLAGDLVKILSDAQQMVPDWLQEAASHGGGGGGGGYRGGGGGTFGGRDVRRGQYGSNSGNDYESSSAPFGSTAAAVSVAEVWD</sequence>
<evidence type="ECO:0000256" key="5">
    <source>
        <dbReference type="ARBA" id="ARBA00022840"/>
    </source>
</evidence>
<comment type="similarity">
    <text evidence="7">Belongs to the DEAD box helicase family.</text>
</comment>